<feature type="transmembrane region" description="Helical" evidence="9">
    <location>
        <begin position="165"/>
        <end position="188"/>
    </location>
</feature>
<dbReference type="PANTHER" id="PTHR45695">
    <property type="entry name" value="LEUCOKININ RECEPTOR-RELATED"/>
    <property type="match status" value="1"/>
</dbReference>
<evidence type="ECO:0000256" key="7">
    <source>
        <dbReference type="ARBA" id="ARBA00023224"/>
    </source>
</evidence>
<protein>
    <recommendedName>
        <fullName evidence="10">G-protein coupled receptors family 1 profile domain-containing protein</fullName>
    </recommendedName>
</protein>
<keyword evidence="7 8" id="KW-0807">Transducer</keyword>
<feature type="transmembrane region" description="Helical" evidence="9">
    <location>
        <begin position="105"/>
        <end position="126"/>
    </location>
</feature>
<keyword evidence="6 8" id="KW-0675">Receptor</keyword>
<evidence type="ECO:0000256" key="9">
    <source>
        <dbReference type="SAM" id="Phobius"/>
    </source>
</evidence>
<keyword evidence="5 9" id="KW-0472">Membrane</keyword>
<organism evidence="11 12">
    <name type="scientific">Mytilus galloprovincialis</name>
    <name type="common">Mediterranean mussel</name>
    <dbReference type="NCBI Taxonomy" id="29158"/>
    <lineage>
        <taxon>Eukaryota</taxon>
        <taxon>Metazoa</taxon>
        <taxon>Spiralia</taxon>
        <taxon>Lophotrochozoa</taxon>
        <taxon>Mollusca</taxon>
        <taxon>Bivalvia</taxon>
        <taxon>Autobranchia</taxon>
        <taxon>Pteriomorphia</taxon>
        <taxon>Mytilida</taxon>
        <taxon>Mytiloidea</taxon>
        <taxon>Mytilidae</taxon>
        <taxon>Mytilinae</taxon>
        <taxon>Mytilus</taxon>
    </lineage>
</organism>
<dbReference type="GO" id="GO:0005886">
    <property type="term" value="C:plasma membrane"/>
    <property type="evidence" value="ECO:0007669"/>
    <property type="project" value="TreeGrafter"/>
</dbReference>
<dbReference type="CDD" id="cd00637">
    <property type="entry name" value="7tm_classA_rhodopsin-like"/>
    <property type="match status" value="1"/>
</dbReference>
<dbReference type="PROSITE" id="PS00237">
    <property type="entry name" value="G_PROTEIN_RECEP_F1_1"/>
    <property type="match status" value="1"/>
</dbReference>
<feature type="transmembrane region" description="Helical" evidence="9">
    <location>
        <begin position="332"/>
        <end position="354"/>
    </location>
</feature>
<name>A0A8B6E592_MYTGA</name>
<dbReference type="SMART" id="SM01381">
    <property type="entry name" value="7TM_GPCR_Srsx"/>
    <property type="match status" value="1"/>
</dbReference>
<evidence type="ECO:0000256" key="6">
    <source>
        <dbReference type="ARBA" id="ARBA00023170"/>
    </source>
</evidence>
<dbReference type="GO" id="GO:0004930">
    <property type="term" value="F:G protein-coupled receptor activity"/>
    <property type="evidence" value="ECO:0007669"/>
    <property type="project" value="UniProtKB-KW"/>
</dbReference>
<feature type="transmembrane region" description="Helical" evidence="9">
    <location>
        <begin position="133"/>
        <end position="153"/>
    </location>
</feature>
<feature type="transmembrane region" description="Helical" evidence="9">
    <location>
        <begin position="243"/>
        <end position="266"/>
    </location>
</feature>
<keyword evidence="2 8" id="KW-0812">Transmembrane</keyword>
<dbReference type="Pfam" id="PF00001">
    <property type="entry name" value="7tm_1"/>
    <property type="match status" value="1"/>
</dbReference>
<keyword evidence="12" id="KW-1185">Reference proteome</keyword>
<feature type="domain" description="G-protein coupled receptors family 1 profile" evidence="10">
    <location>
        <begin position="117"/>
        <end position="352"/>
    </location>
</feature>
<evidence type="ECO:0000313" key="12">
    <source>
        <dbReference type="Proteomes" id="UP000596742"/>
    </source>
</evidence>
<keyword evidence="3 9" id="KW-1133">Transmembrane helix</keyword>
<dbReference type="Gene3D" id="1.20.1070.10">
    <property type="entry name" value="Rhodopsin 7-helix transmembrane proteins"/>
    <property type="match status" value="1"/>
</dbReference>
<sequence>MAILSTPYAVSKYAAEGYSDMLRRKKRGVTVHIIEPGCFKIRITDPDVICNAIGVYYDNLHLDIQRNFGLGFLKQFKNISATDNMSTLGLGEGSIGAKQSLQNVIIFWGLSVFGIIGNGTTLLVLFKGKLWTSVNILILIMSISDILALPFITSTQTQKFLGKDIYWLTTLVRDIFITSSCISAMIIGMERSFAIRNPLKFKEKWNIGLTVKLYIVILVIMITIIIVKHVFSQFDEALVDGYLYVTYNILIRGIPFTVILVTNILLARELIKTNRLLTAMFNPKVERERMRQEVAITKMVMTVTSVYFVCMVPGRLLAGIMYDGLLQNELSLFFSTITYLELFNFSVNTIIYTMTSSFFRNGYRQLIVSFFGCRFKQKTAEMSTEITRF</sequence>
<evidence type="ECO:0000313" key="11">
    <source>
        <dbReference type="EMBL" id="VDI28686.1"/>
    </source>
</evidence>
<gene>
    <name evidence="11" type="ORF">MGAL_10B061010</name>
</gene>
<dbReference type="Proteomes" id="UP000596742">
    <property type="component" value="Unassembled WGS sequence"/>
</dbReference>
<keyword evidence="4 8" id="KW-0297">G-protein coupled receptor</keyword>
<dbReference type="SUPFAM" id="SSF81321">
    <property type="entry name" value="Family A G protein-coupled receptor-like"/>
    <property type="match status" value="1"/>
</dbReference>
<comment type="similarity">
    <text evidence="8">Belongs to the G-protein coupled receptor 1 family.</text>
</comment>
<comment type="caution">
    <text evidence="11">The sequence shown here is derived from an EMBL/GenBank/DDBJ whole genome shotgun (WGS) entry which is preliminary data.</text>
</comment>
<dbReference type="OrthoDB" id="6147329at2759"/>
<dbReference type="InterPro" id="IPR017452">
    <property type="entry name" value="GPCR_Rhodpsn_7TM"/>
</dbReference>
<reference evidence="11" key="1">
    <citation type="submission" date="2018-11" db="EMBL/GenBank/DDBJ databases">
        <authorList>
            <person name="Alioto T."/>
            <person name="Alioto T."/>
        </authorList>
    </citation>
    <scope>NUCLEOTIDE SEQUENCE</scope>
</reference>
<evidence type="ECO:0000256" key="4">
    <source>
        <dbReference type="ARBA" id="ARBA00023040"/>
    </source>
</evidence>
<comment type="subcellular location">
    <subcellularLocation>
        <location evidence="1">Membrane</location>
        <topology evidence="1">Multi-pass membrane protein</topology>
    </subcellularLocation>
</comment>
<dbReference type="EMBL" id="UYJE01004515">
    <property type="protein sequence ID" value="VDI28686.1"/>
    <property type="molecule type" value="Genomic_DNA"/>
</dbReference>
<evidence type="ECO:0000259" key="10">
    <source>
        <dbReference type="PROSITE" id="PS50262"/>
    </source>
</evidence>
<dbReference type="PRINTS" id="PR00237">
    <property type="entry name" value="GPCRRHODOPSN"/>
</dbReference>
<dbReference type="InterPro" id="IPR000276">
    <property type="entry name" value="GPCR_Rhodpsn"/>
</dbReference>
<evidence type="ECO:0000256" key="2">
    <source>
        <dbReference type="ARBA" id="ARBA00022692"/>
    </source>
</evidence>
<dbReference type="PROSITE" id="PS50262">
    <property type="entry name" value="G_PROTEIN_RECEP_F1_2"/>
    <property type="match status" value="1"/>
</dbReference>
<accession>A0A8B6E592</accession>
<evidence type="ECO:0000256" key="1">
    <source>
        <dbReference type="ARBA" id="ARBA00004141"/>
    </source>
</evidence>
<dbReference type="AlphaFoldDB" id="A0A8B6E592"/>
<evidence type="ECO:0000256" key="3">
    <source>
        <dbReference type="ARBA" id="ARBA00022989"/>
    </source>
</evidence>
<feature type="transmembrane region" description="Helical" evidence="9">
    <location>
        <begin position="209"/>
        <end position="231"/>
    </location>
</feature>
<evidence type="ECO:0000256" key="5">
    <source>
        <dbReference type="ARBA" id="ARBA00023136"/>
    </source>
</evidence>
<dbReference type="PANTHER" id="PTHR45695:SF9">
    <property type="entry name" value="LEUCOKININ RECEPTOR"/>
    <property type="match status" value="1"/>
</dbReference>
<feature type="transmembrane region" description="Helical" evidence="9">
    <location>
        <begin position="299"/>
        <end position="320"/>
    </location>
</feature>
<proteinExistence type="inferred from homology"/>
<evidence type="ECO:0000256" key="8">
    <source>
        <dbReference type="RuleBase" id="RU000688"/>
    </source>
</evidence>